<dbReference type="GO" id="GO:0004016">
    <property type="term" value="F:adenylate cyclase activity"/>
    <property type="evidence" value="ECO:0007669"/>
    <property type="project" value="UniProtKB-ARBA"/>
</dbReference>
<evidence type="ECO:0000313" key="2">
    <source>
        <dbReference type="EMBL" id="ADV26003.1"/>
    </source>
</evidence>
<protein>
    <submittedName>
        <fullName evidence="2">Tetratricopeptide repeat</fullName>
    </submittedName>
</protein>
<dbReference type="InterPro" id="IPR011990">
    <property type="entry name" value="TPR-like_helical_dom_sf"/>
</dbReference>
<dbReference type="PROSITE" id="PS50005">
    <property type="entry name" value="TPR"/>
    <property type="match status" value="1"/>
</dbReference>
<dbReference type="EMBL" id="CP002446">
    <property type="protein sequence ID" value="ADV26003.1"/>
    <property type="molecule type" value="Genomic_DNA"/>
</dbReference>
<dbReference type="eggNOG" id="COG2114">
    <property type="taxonomic scope" value="Bacteria"/>
</dbReference>
<dbReference type="AlphaFoldDB" id="E6WPP8"/>
<dbReference type="InterPro" id="IPR019734">
    <property type="entry name" value="TPR_rpt"/>
</dbReference>
<dbReference type="InterPro" id="IPR029787">
    <property type="entry name" value="Nucleotide_cyclase"/>
</dbReference>
<gene>
    <name evidence="2" type="ordered locus">Psesu_0141</name>
</gene>
<dbReference type="KEGG" id="psu:Psesu_0141"/>
<dbReference type="SMART" id="SM00028">
    <property type="entry name" value="TPR"/>
    <property type="match status" value="3"/>
</dbReference>
<name>E6WPP8_PSEUU</name>
<feature type="repeat" description="TPR" evidence="1">
    <location>
        <begin position="409"/>
        <end position="442"/>
    </location>
</feature>
<dbReference type="InterPro" id="IPR030966">
    <property type="entry name" value="Mod_pep_cyc"/>
</dbReference>
<evidence type="ECO:0000313" key="3">
    <source>
        <dbReference type="Proteomes" id="UP000008632"/>
    </source>
</evidence>
<dbReference type="GO" id="GO:0035556">
    <property type="term" value="P:intracellular signal transduction"/>
    <property type="evidence" value="ECO:0007669"/>
    <property type="project" value="InterPro"/>
</dbReference>
<dbReference type="Proteomes" id="UP000008632">
    <property type="component" value="Chromosome"/>
</dbReference>
<sequence>MEGPTYPGSDAPQLRTILMTDLCDSTAVVERLGDITAASLFREHDQLVLRLQQQWRGRLIDRSDGLLLVFERPVDGLGFALDYQRSLGPLGRAHGVQLRARAGLHVGEVVSWANDEEAVRHGAKPLEISGLAKPLAARLMALANPGQILLSHVAETLARRAASELGPGLGRALVWKSHGRWHFKGLPEPLEIHEAGEEGIADMAPPRPADGKARRDLPLWRRPAAVLAQCTAVLALGLVLYLTTRTEPAIAFAERGWVVLADLDNNTGQAVLDDAVGQALRLSLGQSRHVNVVSDTKVRDTLARMRRPADAAVDRALAAEIAVRDGAWGVVLPSVSEVDGRVHVVLELIDPQSRDVIYVARAEGAGMESVLASIDAAATDLRERLGEARPALRRDSRPLPQVATASLDALRAYALGQEAYAQGSFLQAVASYERAVSLDPDFALAHIGLARAYNTLDRLPEGMPHLRRAQALRGSLGARDQMYLDAWAVQVDDPGRAVDAWMLMARTYPDFFPAQANVAYALEVQNQHEDAIPFATRAAVPQSEFGPLSLELLGRLHLARGERAPAREALEAAGRHGLPTAQAWLAVWHAVGDDFAAAESVWPADGQLRQTLFDRVSIYLDQRKWEAARAEAARVQLRVGQAGPRARQAMMPVAVAAWAMGDHGAALAQVEGMVASGLAAVAEPDNAMDQRDDAVLVLYAAILGQRLGDQQPARRVLQALEKEPRLAGMQPVSSLMAVVRARQALASGDAHQALALLDTIRDGTESIQARVARIEASLAIGDDKAASAGTTWLAGRRGLAYAEYGCAWCQQGLNVVDARLAAAHADALRDPGAATKVVSRLALPPARVLGGATGS</sequence>
<dbReference type="SUPFAM" id="SSF48452">
    <property type="entry name" value="TPR-like"/>
    <property type="match status" value="1"/>
</dbReference>
<dbReference type="Gene3D" id="1.25.40.10">
    <property type="entry name" value="Tetratricopeptide repeat domain"/>
    <property type="match status" value="2"/>
</dbReference>
<proteinExistence type="predicted"/>
<dbReference type="NCBIfam" id="TIGR04510">
    <property type="entry name" value="mod_pep_cyc"/>
    <property type="match status" value="1"/>
</dbReference>
<dbReference type="InterPro" id="IPR001054">
    <property type="entry name" value="A/G_cyclase"/>
</dbReference>
<dbReference type="HOGENOM" id="CLU_017777_0_0_6"/>
<evidence type="ECO:0000256" key="1">
    <source>
        <dbReference type="PROSITE-ProRule" id="PRU00339"/>
    </source>
</evidence>
<dbReference type="CDD" id="cd07302">
    <property type="entry name" value="CHD"/>
    <property type="match status" value="1"/>
</dbReference>
<dbReference type="Gene3D" id="3.40.50.10610">
    <property type="entry name" value="ABC-type transport auxiliary lipoprotein component"/>
    <property type="match status" value="1"/>
</dbReference>
<dbReference type="GO" id="GO:0009190">
    <property type="term" value="P:cyclic nucleotide biosynthetic process"/>
    <property type="evidence" value="ECO:0007669"/>
    <property type="project" value="InterPro"/>
</dbReference>
<dbReference type="Gene3D" id="3.30.70.1230">
    <property type="entry name" value="Nucleotide cyclase"/>
    <property type="match status" value="1"/>
</dbReference>
<organism evidence="2 3">
    <name type="scientific">Pseudoxanthomonas suwonensis (strain 11-1)</name>
    <dbReference type="NCBI Taxonomy" id="743721"/>
    <lineage>
        <taxon>Bacteria</taxon>
        <taxon>Pseudomonadati</taxon>
        <taxon>Pseudomonadota</taxon>
        <taxon>Gammaproteobacteria</taxon>
        <taxon>Lysobacterales</taxon>
        <taxon>Lysobacteraceae</taxon>
        <taxon>Pseudoxanthomonas</taxon>
    </lineage>
</organism>
<keyword evidence="1" id="KW-0802">TPR repeat</keyword>
<dbReference type="SUPFAM" id="SSF55073">
    <property type="entry name" value="Nucleotide cyclase"/>
    <property type="match status" value="1"/>
</dbReference>
<dbReference type="eggNOG" id="COG0457">
    <property type="taxonomic scope" value="Bacteria"/>
</dbReference>
<dbReference type="Pfam" id="PF13414">
    <property type="entry name" value="TPR_11"/>
    <property type="match status" value="1"/>
</dbReference>
<dbReference type="STRING" id="743721.Psesu_0141"/>
<dbReference type="OrthoDB" id="5928393at2"/>
<reference evidence="2 3" key="1">
    <citation type="submission" date="2011-01" db="EMBL/GenBank/DDBJ databases">
        <title>Complete sequence of Pseudoxanthomonas suwonensis 11-1.</title>
        <authorList>
            <consortium name="US DOE Joint Genome Institute"/>
            <person name="Lucas S."/>
            <person name="Copeland A."/>
            <person name="Lapidus A."/>
            <person name="Cheng J.-F."/>
            <person name="Goodwin L."/>
            <person name="Pitluck S."/>
            <person name="Teshima H."/>
            <person name="Detter J.C."/>
            <person name="Han C."/>
            <person name="Tapia R."/>
            <person name="Land M."/>
            <person name="Hauser L."/>
            <person name="Kyrpides N."/>
            <person name="Ivanova N."/>
            <person name="Ovchinnikova G."/>
            <person name="Siebers A.K."/>
            <person name="Allgaier M."/>
            <person name="Thelen M.P."/>
            <person name="Hugenholtz P."/>
            <person name="Gladden J."/>
            <person name="Woyke T."/>
        </authorList>
    </citation>
    <scope>NUCLEOTIDE SEQUENCE [LARGE SCALE GENOMIC DNA]</scope>
    <source>
        <strain evidence="3">11-1</strain>
    </source>
</reference>
<accession>E6WPP8</accession>
<dbReference type="RefSeq" id="WP_013533833.1">
    <property type="nucleotide sequence ID" value="NC_014924.1"/>
</dbReference>
<keyword evidence="3" id="KW-1185">Reference proteome</keyword>